<feature type="compositionally biased region" description="Basic and acidic residues" evidence="1">
    <location>
        <begin position="49"/>
        <end position="69"/>
    </location>
</feature>
<comment type="caution">
    <text evidence="2">The sequence shown here is derived from an EMBL/GenBank/DDBJ whole genome shotgun (WGS) entry which is preliminary data.</text>
</comment>
<accession>A0A7X0MMP9</accession>
<dbReference type="Proteomes" id="UP000522313">
    <property type="component" value="Unassembled WGS sequence"/>
</dbReference>
<feature type="region of interest" description="Disordered" evidence="1">
    <location>
        <begin position="42"/>
        <end position="69"/>
    </location>
</feature>
<organism evidence="2 3">
    <name type="scientific">Sphingomonas endophytica</name>
    <dbReference type="NCBI Taxonomy" id="869719"/>
    <lineage>
        <taxon>Bacteria</taxon>
        <taxon>Pseudomonadati</taxon>
        <taxon>Pseudomonadota</taxon>
        <taxon>Alphaproteobacteria</taxon>
        <taxon>Sphingomonadales</taxon>
        <taxon>Sphingomonadaceae</taxon>
        <taxon>Sphingomonas</taxon>
    </lineage>
</organism>
<evidence type="ECO:0000313" key="3">
    <source>
        <dbReference type="Proteomes" id="UP000522313"/>
    </source>
</evidence>
<evidence type="ECO:0000256" key="1">
    <source>
        <dbReference type="SAM" id="MobiDB-lite"/>
    </source>
</evidence>
<reference evidence="2 3" key="2">
    <citation type="submission" date="2020-08" db="EMBL/GenBank/DDBJ databases">
        <authorList>
            <person name="Partida-Martinez L."/>
            <person name="Huntemann M."/>
            <person name="Clum A."/>
            <person name="Wang J."/>
            <person name="Palaniappan K."/>
            <person name="Ritter S."/>
            <person name="Chen I.-M."/>
            <person name="Stamatis D."/>
            <person name="Reddy T."/>
            <person name="O'Malley R."/>
            <person name="Daum C."/>
            <person name="Shapiro N."/>
            <person name="Ivanova N."/>
            <person name="Kyrpides N."/>
            <person name="Woyke T."/>
        </authorList>
    </citation>
    <scope>NUCLEOTIDE SEQUENCE [LARGE SCALE GENOMIC DNA]</scope>
    <source>
        <strain evidence="2 3">AS3.13</strain>
    </source>
</reference>
<protein>
    <submittedName>
        <fullName evidence="2">Uncharacterized protein</fullName>
    </submittedName>
</protein>
<proteinExistence type="predicted"/>
<evidence type="ECO:0000313" key="2">
    <source>
        <dbReference type="EMBL" id="MBB6503225.1"/>
    </source>
</evidence>
<reference evidence="2 3" key="1">
    <citation type="submission" date="2020-08" db="EMBL/GenBank/DDBJ databases">
        <title>The Agave Microbiome: Exploring the role of microbial communities in plant adaptations to desert environments.</title>
        <authorList>
            <person name="Partida-Martinez L.P."/>
        </authorList>
    </citation>
    <scope>NUCLEOTIDE SEQUENCE [LARGE SCALE GENOMIC DNA]</scope>
    <source>
        <strain evidence="2 3">AS3.13</strain>
    </source>
</reference>
<dbReference type="AlphaFoldDB" id="A0A7X0MMP9"/>
<gene>
    <name evidence="2" type="ORF">F4693_000174</name>
</gene>
<feature type="compositionally biased region" description="Low complexity" evidence="1">
    <location>
        <begin position="130"/>
        <end position="139"/>
    </location>
</feature>
<dbReference type="EMBL" id="JACHBT010000001">
    <property type="protein sequence ID" value="MBB6503225.1"/>
    <property type="molecule type" value="Genomic_DNA"/>
</dbReference>
<dbReference type="RefSeq" id="WP_184503770.1">
    <property type="nucleotide sequence ID" value="NZ_JACHBT010000001.1"/>
</dbReference>
<feature type="region of interest" description="Disordered" evidence="1">
    <location>
        <begin position="130"/>
        <end position="153"/>
    </location>
</feature>
<name>A0A7X0MMP9_9SPHN</name>
<sequence length="153" mass="16050">MIGAALLALARRHWPLAIATLSAAMFAGLLLATQAERDAARQALATEQAGRRADHDRAERQRAEQERGFAEQLAGATAAFADRLAARAPVILRSTNTVREYAQTDAGRARCLGADRVRGLDAYRAALAGADPAPAGRGADAVRAEPDPAPAGR</sequence>